<reference evidence="1 2" key="1">
    <citation type="submission" date="2020-07" db="EMBL/GenBank/DDBJ databases">
        <title>Taxonomic proposal: Crassvirales, a new order of highly abundant and diverse bacterial viruses.</title>
        <authorList>
            <person name="Shkoporov A.N."/>
            <person name="Stockdale S.R."/>
            <person name="Guerin E."/>
            <person name="Ross R.P."/>
            <person name="Hill C."/>
        </authorList>
    </citation>
    <scope>NUCLEOTIDE SEQUENCE [LARGE SCALE GENOMIC DNA]</scope>
</reference>
<keyword evidence="2" id="KW-1185">Reference proteome</keyword>
<dbReference type="RefSeq" id="YP_010110829.1">
    <property type="nucleotide sequence ID" value="NC_055875.1"/>
</dbReference>
<protein>
    <submittedName>
        <fullName evidence="1">Uncharacterized protein</fullName>
    </submittedName>
</protein>
<evidence type="ECO:0000313" key="2">
    <source>
        <dbReference type="Proteomes" id="UP000593744"/>
    </source>
</evidence>
<dbReference type="Proteomes" id="UP000593744">
    <property type="component" value="Segment"/>
</dbReference>
<dbReference type="GeneID" id="65129151"/>
<name>A0A7M1RXT5_9CAUD</name>
<accession>A0A7M1RXT5</accession>
<dbReference type="EMBL" id="MT774382">
    <property type="protein sequence ID" value="QOR58671.1"/>
    <property type="molecule type" value="Genomic_DNA"/>
</dbReference>
<proteinExistence type="predicted"/>
<dbReference type="KEGG" id="vg:65129151"/>
<sequence length="61" mass="7317">MFYFDKSDQLMILRRQRIQDAVGIVYILQYIRQAKSMIAYYEVYSFTSEKLIGKWVSVQSP</sequence>
<evidence type="ECO:0000313" key="1">
    <source>
        <dbReference type="EMBL" id="QOR58671.1"/>
    </source>
</evidence>
<organism evidence="1 2">
    <name type="scientific">uncultured phage cr10_1</name>
    <dbReference type="NCBI Taxonomy" id="2772066"/>
    <lineage>
        <taxon>Viruses</taxon>
        <taxon>Duplodnaviria</taxon>
        <taxon>Heunggongvirae</taxon>
        <taxon>Uroviricota</taxon>
        <taxon>Caudoviricetes</taxon>
        <taxon>Crassvirales</taxon>
        <taxon>Suoliviridae</taxon>
        <taxon>Boorivirinae</taxon>
        <taxon>Canhaevirus</taxon>
        <taxon>Canhaevirus hiberniae</taxon>
    </lineage>
</organism>